<feature type="compositionally biased region" description="Low complexity" evidence="1">
    <location>
        <begin position="96"/>
        <end position="117"/>
    </location>
</feature>
<name>A0AAW6HNV2_9MOLU</name>
<dbReference type="PROSITE" id="PS51257">
    <property type="entry name" value="PROKAR_LIPOPROTEIN"/>
    <property type="match status" value="1"/>
</dbReference>
<feature type="region of interest" description="Disordered" evidence="1">
    <location>
        <begin position="26"/>
        <end position="122"/>
    </location>
</feature>
<accession>A0AAW6HNV2</accession>
<reference evidence="3" key="1">
    <citation type="submission" date="2021-11" db="EMBL/GenBank/DDBJ databases">
        <title>Description of Mycoplasma bradburyaesp. nov.from sea birds: a tribute to a great mycoplasmologist.</title>
        <authorList>
            <person name="Ramirez A.S."/>
            <person name="Poveda C."/>
            <person name="Suarez-Perez A."/>
            <person name="Rosales R.S."/>
            <person name="Dijkman R."/>
            <person name="Feberwee A."/>
            <person name="Spergser J."/>
            <person name="Szostak M.P."/>
            <person name="Ressel L."/>
            <person name="Calabuig P."/>
            <person name="Catania S."/>
            <person name="Gobbo F."/>
            <person name="Timofte D."/>
            <person name="Poveda J.B."/>
        </authorList>
    </citation>
    <scope>NUCLEOTIDE SEQUENCE</scope>
    <source>
        <strain evidence="3">T264</strain>
    </source>
</reference>
<evidence type="ECO:0000256" key="1">
    <source>
        <dbReference type="SAM" id="MobiDB-lite"/>
    </source>
</evidence>
<feature type="signal peptide" evidence="2">
    <location>
        <begin position="1"/>
        <end position="27"/>
    </location>
</feature>
<evidence type="ECO:0000313" key="3">
    <source>
        <dbReference type="EMBL" id="MDC4183102.1"/>
    </source>
</evidence>
<proteinExistence type="predicted"/>
<organism evidence="3 4">
    <name type="scientific">Mycoplasma bradburyae</name>
    <dbReference type="NCBI Taxonomy" id="2963128"/>
    <lineage>
        <taxon>Bacteria</taxon>
        <taxon>Bacillati</taxon>
        <taxon>Mycoplasmatota</taxon>
        <taxon>Mollicutes</taxon>
        <taxon>Mycoplasmataceae</taxon>
        <taxon>Mycoplasma</taxon>
    </lineage>
</organism>
<feature type="compositionally biased region" description="Basic and acidic residues" evidence="1">
    <location>
        <begin position="38"/>
        <end position="54"/>
    </location>
</feature>
<feature type="compositionally biased region" description="Polar residues" evidence="1">
    <location>
        <begin position="70"/>
        <end position="85"/>
    </location>
</feature>
<evidence type="ECO:0000256" key="2">
    <source>
        <dbReference type="SAM" id="SignalP"/>
    </source>
</evidence>
<feature type="chain" id="PRO_5043778651" evidence="2">
    <location>
        <begin position="28"/>
        <end position="595"/>
    </location>
</feature>
<dbReference type="AlphaFoldDB" id="A0AAW6HNV2"/>
<dbReference type="Proteomes" id="UP001216384">
    <property type="component" value="Unassembled WGS sequence"/>
</dbReference>
<keyword evidence="2" id="KW-0732">Signal</keyword>
<gene>
    <name evidence="3" type="ORF">LNO71_00385</name>
</gene>
<sequence length="595" mass="68407">MKKKTYRKTLLSLINLLLPISSSLSLSSCKTSQEAVEEEKKEEIKLSDDKKENNDSISPSTDKTNKTEQDSNNNDSVNEGDNTNQNSSENLDKNNENSSSNNEESSEVNDSQSSDNNQPKVFKNIHHNGLKFSTNLHNIDDFNNINNSFLPSQIIDELSKNTNIKFENISYDDTLGNFQANVTKNNDNFQLAITGFKALAQCRVTSIFQLKNNYYYKNKVTPEIVSRYEMNQLLDAIDPFYISNDVNNSSFLLQDLFKDSSRYTINKFKLINENRRYYLDLEITAKAFVLNENQKTEKQVTLYRSNRGFSNIFSLNEFNIQNQLNYLLTTITKKQTDNTSIYPSYYLAKFNNGTFEPRNIIDLPENNNKAGEKFNLPIQITPKRVVADDKKGTLTFSVELRSESNQYSDVYVSATQEFTVDGFRMLIGNDLESLKNSFVITTAGLNEKRNIAKTIKSLKEQNSNNPNFEIDVPNEFRLKNILTNIVFLSGNYEENRENDFHSSNYFEIWFNNRKLGTADQRYSNRYSALTTGNGINDILIVVERMILDVKKISNIRTEGKKIKADFKVTLSLYLSSDNNINFNYDLVDIKLDLNK</sequence>
<evidence type="ECO:0000313" key="4">
    <source>
        <dbReference type="Proteomes" id="UP001216384"/>
    </source>
</evidence>
<dbReference type="EMBL" id="JAJHZP010000002">
    <property type="protein sequence ID" value="MDC4183102.1"/>
    <property type="molecule type" value="Genomic_DNA"/>
</dbReference>
<comment type="caution">
    <text evidence="3">The sequence shown here is derived from an EMBL/GenBank/DDBJ whole genome shotgun (WGS) entry which is preliminary data.</text>
</comment>
<dbReference type="RefSeq" id="WP_272403875.1">
    <property type="nucleotide sequence ID" value="NZ_JAJHZP010000002.1"/>
</dbReference>
<protein>
    <submittedName>
        <fullName evidence="3">Uncharacterized protein</fullName>
    </submittedName>
</protein>